<feature type="domain" description="Histidine kinase" evidence="7">
    <location>
        <begin position="192"/>
        <end position="408"/>
    </location>
</feature>
<keyword evidence="6" id="KW-0902">Two-component regulatory system</keyword>
<keyword evidence="3" id="KW-0597">Phosphoprotein</keyword>
<evidence type="ECO:0000256" key="4">
    <source>
        <dbReference type="ARBA" id="ARBA00022679"/>
    </source>
</evidence>
<keyword evidence="4" id="KW-0808">Transferase</keyword>
<dbReference type="EC" id="2.7.13.3" evidence="2"/>
<dbReference type="InterPro" id="IPR036890">
    <property type="entry name" value="HATPase_C_sf"/>
</dbReference>
<dbReference type="SMART" id="SM00091">
    <property type="entry name" value="PAS"/>
    <property type="match status" value="1"/>
</dbReference>
<dbReference type="PROSITE" id="PS50112">
    <property type="entry name" value="PAS"/>
    <property type="match status" value="1"/>
</dbReference>
<dbReference type="CDD" id="cd00130">
    <property type="entry name" value="PAS"/>
    <property type="match status" value="1"/>
</dbReference>
<dbReference type="SUPFAM" id="SSF55785">
    <property type="entry name" value="PYP-like sensor domain (PAS domain)"/>
    <property type="match status" value="1"/>
</dbReference>
<comment type="catalytic activity">
    <reaction evidence="1">
        <text>ATP + protein L-histidine = ADP + protein N-phospho-L-histidine.</text>
        <dbReference type="EC" id="2.7.13.3"/>
    </reaction>
</comment>
<dbReference type="CDD" id="cd00082">
    <property type="entry name" value="HisKA"/>
    <property type="match status" value="1"/>
</dbReference>
<dbReference type="Proteomes" id="UP000184172">
    <property type="component" value="Unassembled WGS sequence"/>
</dbReference>
<dbReference type="CDD" id="cd00075">
    <property type="entry name" value="HATPase"/>
    <property type="match status" value="1"/>
</dbReference>
<organism evidence="9 10">
    <name type="scientific">Aequorivita viscosa</name>
    <dbReference type="NCBI Taxonomy" id="797419"/>
    <lineage>
        <taxon>Bacteria</taxon>
        <taxon>Pseudomonadati</taxon>
        <taxon>Bacteroidota</taxon>
        <taxon>Flavobacteriia</taxon>
        <taxon>Flavobacteriales</taxon>
        <taxon>Flavobacteriaceae</taxon>
        <taxon>Aequorivita</taxon>
    </lineage>
</organism>
<name>A0A1M6NYW6_9FLAO</name>
<dbReference type="SUPFAM" id="SSF47384">
    <property type="entry name" value="Homodimeric domain of signal transducing histidine kinase"/>
    <property type="match status" value="1"/>
</dbReference>
<dbReference type="InterPro" id="IPR003594">
    <property type="entry name" value="HATPase_dom"/>
</dbReference>
<dbReference type="InterPro" id="IPR036097">
    <property type="entry name" value="HisK_dim/P_sf"/>
</dbReference>
<dbReference type="GO" id="GO:0000155">
    <property type="term" value="F:phosphorelay sensor kinase activity"/>
    <property type="evidence" value="ECO:0007669"/>
    <property type="project" value="InterPro"/>
</dbReference>
<evidence type="ECO:0000259" key="8">
    <source>
        <dbReference type="PROSITE" id="PS50112"/>
    </source>
</evidence>
<sequence>MKVLEDKKGNIFKILSEAISEGIVIVNQSQEIVASNDVADRMFGYENGELLGASLNVLIPREYRGTHSGKAKEYLKKNDPRQMGHGRDLYGRRKDGSTFPVEAGLNPFVIDDSRYVMALVTDISVRKKQEMEIVELNNLLEEKIVERTAALQNSVIELREEVSRREKAEHKITESLRKERELGELKTKFLSLVSHEFKTPLSGILTSATLAAKYTESEQQDKRDKHLKTIKSKVKYLNNILNDFLSIERLESGKTTYKFDVFPLSKVINEVIYSSNMLLKDGQRINYPENIDDIDLNFDEKILELSLTNLINNAIKYSSEFTTIDVAVSENNEKLAIKIKDEGIGIPERDQKHIFNRYFRAENALLNQGTGIGLNIVKSHLESLGGDVTFESTENKGSTFTIFIPYKNQK</sequence>
<dbReference type="PROSITE" id="PS50109">
    <property type="entry name" value="HIS_KIN"/>
    <property type="match status" value="1"/>
</dbReference>
<evidence type="ECO:0000313" key="10">
    <source>
        <dbReference type="Proteomes" id="UP000184172"/>
    </source>
</evidence>
<dbReference type="Pfam" id="PF00512">
    <property type="entry name" value="HisKA"/>
    <property type="match status" value="1"/>
</dbReference>
<dbReference type="Pfam" id="PF13426">
    <property type="entry name" value="PAS_9"/>
    <property type="match status" value="1"/>
</dbReference>
<proteinExistence type="predicted"/>
<dbReference type="RefSeq" id="WP_073221958.1">
    <property type="nucleotide sequence ID" value="NZ_FNNS01000037.1"/>
</dbReference>
<keyword evidence="10" id="KW-1185">Reference proteome</keyword>
<dbReference type="PANTHER" id="PTHR43711:SF26">
    <property type="entry name" value="SENSOR HISTIDINE KINASE RCSC"/>
    <property type="match status" value="1"/>
</dbReference>
<gene>
    <name evidence="9" type="ORF">SAMN04487908_14016</name>
</gene>
<dbReference type="Gene3D" id="3.30.565.10">
    <property type="entry name" value="Histidine kinase-like ATPase, C-terminal domain"/>
    <property type="match status" value="1"/>
</dbReference>
<evidence type="ECO:0000256" key="2">
    <source>
        <dbReference type="ARBA" id="ARBA00012438"/>
    </source>
</evidence>
<dbReference type="Pfam" id="PF02518">
    <property type="entry name" value="HATPase_c"/>
    <property type="match status" value="1"/>
</dbReference>
<evidence type="ECO:0000313" key="9">
    <source>
        <dbReference type="EMBL" id="SHK00822.1"/>
    </source>
</evidence>
<dbReference type="EMBL" id="FQYV01000040">
    <property type="protein sequence ID" value="SHK00822.1"/>
    <property type="molecule type" value="Genomic_DNA"/>
</dbReference>
<dbReference type="SMART" id="SM00388">
    <property type="entry name" value="HisKA"/>
    <property type="match status" value="1"/>
</dbReference>
<dbReference type="AlphaFoldDB" id="A0A1M6NYW6"/>
<evidence type="ECO:0000256" key="5">
    <source>
        <dbReference type="ARBA" id="ARBA00022777"/>
    </source>
</evidence>
<dbReference type="InterPro" id="IPR005467">
    <property type="entry name" value="His_kinase_dom"/>
</dbReference>
<evidence type="ECO:0000256" key="3">
    <source>
        <dbReference type="ARBA" id="ARBA00022553"/>
    </source>
</evidence>
<dbReference type="InterPro" id="IPR035965">
    <property type="entry name" value="PAS-like_dom_sf"/>
</dbReference>
<accession>A0A1M6NYW6</accession>
<evidence type="ECO:0000256" key="6">
    <source>
        <dbReference type="ARBA" id="ARBA00023012"/>
    </source>
</evidence>
<dbReference type="OrthoDB" id="9808408at2"/>
<dbReference type="PANTHER" id="PTHR43711">
    <property type="entry name" value="TWO-COMPONENT HISTIDINE KINASE"/>
    <property type="match status" value="1"/>
</dbReference>
<dbReference type="Gene3D" id="3.30.450.20">
    <property type="entry name" value="PAS domain"/>
    <property type="match status" value="1"/>
</dbReference>
<dbReference type="Gene3D" id="1.10.287.130">
    <property type="match status" value="1"/>
</dbReference>
<dbReference type="SUPFAM" id="SSF55874">
    <property type="entry name" value="ATPase domain of HSP90 chaperone/DNA topoisomerase II/histidine kinase"/>
    <property type="match status" value="1"/>
</dbReference>
<dbReference type="NCBIfam" id="TIGR00229">
    <property type="entry name" value="sensory_box"/>
    <property type="match status" value="1"/>
</dbReference>
<evidence type="ECO:0000256" key="1">
    <source>
        <dbReference type="ARBA" id="ARBA00000085"/>
    </source>
</evidence>
<protein>
    <recommendedName>
        <fullName evidence="2">histidine kinase</fullName>
        <ecNumber evidence="2">2.7.13.3</ecNumber>
    </recommendedName>
</protein>
<keyword evidence="5 9" id="KW-0418">Kinase</keyword>
<evidence type="ECO:0000259" key="7">
    <source>
        <dbReference type="PROSITE" id="PS50109"/>
    </source>
</evidence>
<reference evidence="10" key="1">
    <citation type="submission" date="2016-11" db="EMBL/GenBank/DDBJ databases">
        <authorList>
            <person name="Varghese N."/>
            <person name="Submissions S."/>
        </authorList>
    </citation>
    <scope>NUCLEOTIDE SEQUENCE [LARGE SCALE GENOMIC DNA]</scope>
    <source>
        <strain evidence="10">DSM 26349</strain>
    </source>
</reference>
<feature type="domain" description="PAS" evidence="8">
    <location>
        <begin position="8"/>
        <end position="78"/>
    </location>
</feature>
<dbReference type="FunFam" id="3.30.565.10:FF:000006">
    <property type="entry name" value="Sensor histidine kinase WalK"/>
    <property type="match status" value="1"/>
</dbReference>
<dbReference type="InterPro" id="IPR003661">
    <property type="entry name" value="HisK_dim/P_dom"/>
</dbReference>
<dbReference type="InterPro" id="IPR000014">
    <property type="entry name" value="PAS"/>
</dbReference>
<dbReference type="STRING" id="797419.SAMN05216556_13716"/>
<dbReference type="SMART" id="SM00387">
    <property type="entry name" value="HATPase_c"/>
    <property type="match status" value="1"/>
</dbReference>
<dbReference type="PRINTS" id="PR00344">
    <property type="entry name" value="BCTRLSENSOR"/>
</dbReference>
<dbReference type="InterPro" id="IPR050736">
    <property type="entry name" value="Sensor_HK_Regulatory"/>
</dbReference>
<dbReference type="InterPro" id="IPR004358">
    <property type="entry name" value="Sig_transdc_His_kin-like_C"/>
</dbReference>